<dbReference type="InterPro" id="IPR000007">
    <property type="entry name" value="Tubby_C"/>
</dbReference>
<dbReference type="PANTHER" id="PTHR16517:SF7">
    <property type="entry name" value="PROTEIN KING TUBBY"/>
    <property type="match status" value="1"/>
</dbReference>
<gene>
    <name evidence="4" type="ORF">TrRE_jg6902</name>
</gene>
<comment type="similarity">
    <text evidence="1">Belongs to the TUB family.</text>
</comment>
<comment type="caution">
    <text evidence="4">The sequence shown here is derived from an EMBL/GenBank/DDBJ whole genome shotgun (WGS) entry which is preliminary data.</text>
</comment>
<dbReference type="AlphaFoldDB" id="A0A9W7L0N5"/>
<reference evidence="4" key="1">
    <citation type="submission" date="2022-07" db="EMBL/GenBank/DDBJ databases">
        <title>Genome analysis of Parmales, a sister group of diatoms, reveals the evolutionary specialization of diatoms from phago-mixotrophs to photoautotrophs.</title>
        <authorList>
            <person name="Ban H."/>
            <person name="Sato S."/>
            <person name="Yoshikawa S."/>
            <person name="Kazumasa Y."/>
            <person name="Nakamura Y."/>
            <person name="Ichinomiya M."/>
            <person name="Saitoh K."/>
            <person name="Sato N."/>
            <person name="Blanc-Mathieu R."/>
            <person name="Endo H."/>
            <person name="Kuwata A."/>
            <person name="Ogata H."/>
        </authorList>
    </citation>
    <scope>NUCLEOTIDE SEQUENCE</scope>
</reference>
<dbReference type="Gene3D" id="3.20.90.10">
    <property type="entry name" value="Tubby Protein, Chain A"/>
    <property type="match status" value="1"/>
</dbReference>
<protein>
    <recommendedName>
        <fullName evidence="3">Tubby C-terminal domain-containing protein</fullName>
    </recommendedName>
</protein>
<dbReference type="EMBL" id="BRXZ01008009">
    <property type="protein sequence ID" value="GMI19667.1"/>
    <property type="molecule type" value="Genomic_DNA"/>
</dbReference>
<feature type="coiled-coil region" evidence="2">
    <location>
        <begin position="7"/>
        <end position="34"/>
    </location>
</feature>
<evidence type="ECO:0000313" key="5">
    <source>
        <dbReference type="Proteomes" id="UP001165082"/>
    </source>
</evidence>
<feature type="non-terminal residue" evidence="4">
    <location>
        <position position="1"/>
    </location>
</feature>
<keyword evidence="5" id="KW-1185">Reference proteome</keyword>
<sequence>LVPPFFVDEEVEKAKEEEEERKQSNIRVKMKKKETGFAGTRKCYLERRRGMGIEGNETHYVVYAEDGLDMLVAAASTSTSGVYNFFEDEEALLVYKTNVLGRVPNAMNIVIPKPGRKIEYGDYNDNVDAGDDKGAKTDKSDMYAAYSSTTKREDFIVLETRKPKWNPKMEAWTMDFKGRAKLASKKNFILIDPDYEDRALFLFGKCTKNRWSFDYAYPMNPLTCLYVALTAFSSKLAVT</sequence>
<evidence type="ECO:0000256" key="1">
    <source>
        <dbReference type="ARBA" id="ARBA00007129"/>
    </source>
</evidence>
<dbReference type="SUPFAM" id="SSF54518">
    <property type="entry name" value="Tubby C-terminal domain-like"/>
    <property type="match status" value="1"/>
</dbReference>
<dbReference type="InterPro" id="IPR025659">
    <property type="entry name" value="Tubby-like_C"/>
</dbReference>
<dbReference type="OrthoDB" id="8775810at2759"/>
<evidence type="ECO:0000259" key="3">
    <source>
        <dbReference type="Pfam" id="PF01167"/>
    </source>
</evidence>
<dbReference type="PANTHER" id="PTHR16517">
    <property type="entry name" value="TUBBY-RELATED"/>
    <property type="match status" value="1"/>
</dbReference>
<feature type="domain" description="Tubby C-terminal" evidence="3">
    <location>
        <begin position="58"/>
        <end position="233"/>
    </location>
</feature>
<accession>A0A9W7L0N5</accession>
<evidence type="ECO:0000313" key="4">
    <source>
        <dbReference type="EMBL" id="GMI19667.1"/>
    </source>
</evidence>
<keyword evidence="2" id="KW-0175">Coiled coil</keyword>
<organism evidence="4 5">
    <name type="scientific">Triparma retinervis</name>
    <dbReference type="NCBI Taxonomy" id="2557542"/>
    <lineage>
        <taxon>Eukaryota</taxon>
        <taxon>Sar</taxon>
        <taxon>Stramenopiles</taxon>
        <taxon>Ochrophyta</taxon>
        <taxon>Bolidophyceae</taxon>
        <taxon>Parmales</taxon>
        <taxon>Triparmaceae</taxon>
        <taxon>Triparma</taxon>
    </lineage>
</organism>
<dbReference type="Pfam" id="PF01167">
    <property type="entry name" value="Tub"/>
    <property type="match status" value="1"/>
</dbReference>
<name>A0A9W7L0N5_9STRA</name>
<dbReference type="PRINTS" id="PR01573">
    <property type="entry name" value="SUPERTUBBY"/>
</dbReference>
<proteinExistence type="inferred from homology"/>
<evidence type="ECO:0000256" key="2">
    <source>
        <dbReference type="SAM" id="Coils"/>
    </source>
</evidence>
<dbReference type="Proteomes" id="UP001165082">
    <property type="component" value="Unassembled WGS sequence"/>
</dbReference>